<dbReference type="Proteomes" id="UP000054516">
    <property type="component" value="Unassembled WGS sequence"/>
</dbReference>
<dbReference type="OMA" id="IGFMEVA"/>
<gene>
    <name evidence="2" type="ORF">SAMD00023353_0200480</name>
</gene>
<feature type="compositionally biased region" description="Basic and acidic residues" evidence="1">
    <location>
        <begin position="18"/>
        <end position="31"/>
    </location>
</feature>
<sequence>MPTLPLDLRKYLPSGADPEEREKRKQLEKTHGIGFMEVALLGMLGATLAWDIEKQVKEHEERHEKRKAAEAKQRRRDDRHRDREHERRSRSAAGYTVASGDSRRSERVGSDRDAPPRHRSIDYRGDAWRDDQCRERAPQYEARDDPRHSGSHDDSRYSDRGRGSR</sequence>
<proteinExistence type="predicted"/>
<protein>
    <submittedName>
        <fullName evidence="2">Uncharacterized protein</fullName>
    </submittedName>
</protein>
<evidence type="ECO:0000313" key="3">
    <source>
        <dbReference type="Proteomes" id="UP000054516"/>
    </source>
</evidence>
<organism evidence="2">
    <name type="scientific">Rosellinia necatrix</name>
    <name type="common">White root-rot fungus</name>
    <dbReference type="NCBI Taxonomy" id="77044"/>
    <lineage>
        <taxon>Eukaryota</taxon>
        <taxon>Fungi</taxon>
        <taxon>Dikarya</taxon>
        <taxon>Ascomycota</taxon>
        <taxon>Pezizomycotina</taxon>
        <taxon>Sordariomycetes</taxon>
        <taxon>Xylariomycetidae</taxon>
        <taxon>Xylariales</taxon>
        <taxon>Xylariaceae</taxon>
        <taxon>Rosellinia</taxon>
    </lineage>
</organism>
<feature type="compositionally biased region" description="Basic and acidic residues" evidence="1">
    <location>
        <begin position="56"/>
        <end position="89"/>
    </location>
</feature>
<feature type="region of interest" description="Disordered" evidence="1">
    <location>
        <begin position="1"/>
        <end position="32"/>
    </location>
</feature>
<keyword evidence="3" id="KW-1185">Reference proteome</keyword>
<evidence type="ECO:0000256" key="1">
    <source>
        <dbReference type="SAM" id="MobiDB-lite"/>
    </source>
</evidence>
<dbReference type="OrthoDB" id="5239180at2759"/>
<dbReference type="EMBL" id="DF977447">
    <property type="protein sequence ID" value="GAP83575.1"/>
    <property type="molecule type" value="Genomic_DNA"/>
</dbReference>
<accession>A0A1S7UJX5</accession>
<reference evidence="2" key="1">
    <citation type="submission" date="2016-03" db="EMBL/GenBank/DDBJ databases">
        <title>Draft genome sequence of Rosellinia necatrix.</title>
        <authorList>
            <person name="Kanematsu S."/>
        </authorList>
    </citation>
    <scope>NUCLEOTIDE SEQUENCE [LARGE SCALE GENOMIC DNA]</scope>
    <source>
        <strain evidence="2">W97</strain>
    </source>
</reference>
<feature type="compositionally biased region" description="Basic and acidic residues" evidence="1">
    <location>
        <begin position="101"/>
        <end position="165"/>
    </location>
</feature>
<name>A0A1S7UJX5_ROSNE</name>
<evidence type="ECO:0000313" key="2">
    <source>
        <dbReference type="EMBL" id="GAP83575.1"/>
    </source>
</evidence>
<feature type="region of interest" description="Disordered" evidence="1">
    <location>
        <begin position="56"/>
        <end position="165"/>
    </location>
</feature>
<dbReference type="AlphaFoldDB" id="A0A1S7UJX5"/>